<keyword evidence="4" id="KW-1185">Reference proteome</keyword>
<keyword evidence="2" id="KW-1133">Transmembrane helix</keyword>
<feature type="compositionally biased region" description="Acidic residues" evidence="1">
    <location>
        <begin position="196"/>
        <end position="210"/>
    </location>
</feature>
<feature type="transmembrane region" description="Helical" evidence="2">
    <location>
        <begin position="121"/>
        <end position="147"/>
    </location>
</feature>
<comment type="caution">
    <text evidence="3">The sequence shown here is derived from an EMBL/GenBank/DDBJ whole genome shotgun (WGS) entry which is preliminary data.</text>
</comment>
<evidence type="ECO:0000256" key="1">
    <source>
        <dbReference type="SAM" id="MobiDB-lite"/>
    </source>
</evidence>
<gene>
    <name evidence="3" type="ORF">PSRA_1617</name>
</gene>
<evidence type="ECO:0000313" key="3">
    <source>
        <dbReference type="EMBL" id="OZG49368.1"/>
    </source>
</evidence>
<feature type="region of interest" description="Disordered" evidence="1">
    <location>
        <begin position="178"/>
        <end position="210"/>
    </location>
</feature>
<feature type="compositionally biased region" description="Low complexity" evidence="1">
    <location>
        <begin position="182"/>
        <end position="195"/>
    </location>
</feature>
<sequence>MGILGAIGTLMMTAFVIALVIFSIICTSAPGQALATFINTIFNNIIPATFVLAFGLFIAGIGMAVAWGFVDDAKRKRQTFFDTIGPTVAVAITQFIDAVYIKGVLDMVGERYHDHDLDAFYAQTTAAGAVTGIVFGVLILIPVFYTLSKSRDWDYSKVGTESGGAGAGAGARGGTGFGGSAGASSGRAIGGATSSDDSEDWDDDDDDDWE</sequence>
<evidence type="ECO:0000313" key="4">
    <source>
        <dbReference type="Proteomes" id="UP000216725"/>
    </source>
</evidence>
<dbReference type="RefSeq" id="WP_143516429.1">
    <property type="nucleotide sequence ID" value="NZ_JBKZBO010000041.1"/>
</dbReference>
<name>A0A261ER84_9BIFI</name>
<organism evidence="3 4">
    <name type="scientific">Pseudoscardovia radai</name>
    <dbReference type="NCBI Taxonomy" id="987066"/>
    <lineage>
        <taxon>Bacteria</taxon>
        <taxon>Bacillati</taxon>
        <taxon>Actinomycetota</taxon>
        <taxon>Actinomycetes</taxon>
        <taxon>Bifidobacteriales</taxon>
        <taxon>Bifidobacteriaceae</taxon>
        <taxon>Pseudoscardovia</taxon>
    </lineage>
</organism>
<dbReference type="EMBL" id="MWWR01000019">
    <property type="protein sequence ID" value="OZG49368.1"/>
    <property type="molecule type" value="Genomic_DNA"/>
</dbReference>
<feature type="transmembrane region" description="Helical" evidence="2">
    <location>
        <begin position="45"/>
        <end position="67"/>
    </location>
</feature>
<dbReference type="AlphaFoldDB" id="A0A261ER84"/>
<keyword evidence="2" id="KW-0812">Transmembrane</keyword>
<protein>
    <submittedName>
        <fullName evidence="3">Uncharacterized protein</fullName>
    </submittedName>
</protein>
<proteinExistence type="predicted"/>
<accession>A0A261ER84</accession>
<evidence type="ECO:0000256" key="2">
    <source>
        <dbReference type="SAM" id="Phobius"/>
    </source>
</evidence>
<dbReference type="Proteomes" id="UP000216725">
    <property type="component" value="Unassembled WGS sequence"/>
</dbReference>
<feature type="transmembrane region" description="Helical" evidence="2">
    <location>
        <begin position="79"/>
        <end position="101"/>
    </location>
</feature>
<keyword evidence="2" id="KW-0472">Membrane</keyword>
<reference evidence="3 4" key="1">
    <citation type="journal article" date="2017" name="BMC Genomics">
        <title>Comparative genomic and phylogenomic analyses of the Bifidobacteriaceae family.</title>
        <authorList>
            <person name="Lugli G.A."/>
            <person name="Milani C."/>
            <person name="Turroni F."/>
            <person name="Duranti S."/>
            <person name="Mancabelli L."/>
            <person name="Mangifesta M."/>
            <person name="Ferrario C."/>
            <person name="Modesto M."/>
            <person name="Mattarelli P."/>
            <person name="Jiri K."/>
            <person name="van Sinderen D."/>
            <person name="Ventura M."/>
        </authorList>
    </citation>
    <scope>NUCLEOTIDE SEQUENCE [LARGE SCALE GENOMIC DNA]</scope>
    <source>
        <strain evidence="3 4">DSM 24742</strain>
    </source>
</reference>